<feature type="domain" description="Zn(2)-C6 fungal-type" evidence="7">
    <location>
        <begin position="23"/>
        <end position="54"/>
    </location>
</feature>
<dbReference type="STRING" id="576137.A0A1L7XKK2"/>
<dbReference type="Proteomes" id="UP000184330">
    <property type="component" value="Unassembled WGS sequence"/>
</dbReference>
<evidence type="ECO:0000256" key="3">
    <source>
        <dbReference type="ARBA" id="ARBA00023015"/>
    </source>
</evidence>
<dbReference type="SUPFAM" id="SSF57701">
    <property type="entry name" value="Zn2/Cys6 DNA-binding domain"/>
    <property type="match status" value="1"/>
</dbReference>
<dbReference type="PANTHER" id="PTHR47338:SF10">
    <property type="entry name" value="TRANSCRIPTION FACTOR DOMAIN-CONTAINING PROTEIN-RELATED"/>
    <property type="match status" value="1"/>
</dbReference>
<name>A0A1L7XKK2_9HELO</name>
<organism evidence="8 9">
    <name type="scientific">Phialocephala subalpina</name>
    <dbReference type="NCBI Taxonomy" id="576137"/>
    <lineage>
        <taxon>Eukaryota</taxon>
        <taxon>Fungi</taxon>
        <taxon>Dikarya</taxon>
        <taxon>Ascomycota</taxon>
        <taxon>Pezizomycotina</taxon>
        <taxon>Leotiomycetes</taxon>
        <taxon>Helotiales</taxon>
        <taxon>Mollisiaceae</taxon>
        <taxon>Phialocephala</taxon>
        <taxon>Phialocephala fortinii species complex</taxon>
    </lineage>
</organism>
<dbReference type="GO" id="GO:0005634">
    <property type="term" value="C:nucleus"/>
    <property type="evidence" value="ECO:0007669"/>
    <property type="project" value="UniProtKB-SubCell"/>
</dbReference>
<keyword evidence="4" id="KW-0804">Transcription</keyword>
<evidence type="ECO:0000259" key="7">
    <source>
        <dbReference type="PROSITE" id="PS50048"/>
    </source>
</evidence>
<keyword evidence="9" id="KW-1185">Reference proteome</keyword>
<dbReference type="InterPro" id="IPR036864">
    <property type="entry name" value="Zn2-C6_fun-type_DNA-bd_sf"/>
</dbReference>
<dbReference type="PROSITE" id="PS00463">
    <property type="entry name" value="ZN2_CY6_FUNGAL_1"/>
    <property type="match status" value="1"/>
</dbReference>
<evidence type="ECO:0000313" key="9">
    <source>
        <dbReference type="Proteomes" id="UP000184330"/>
    </source>
</evidence>
<dbReference type="GO" id="GO:0003677">
    <property type="term" value="F:DNA binding"/>
    <property type="evidence" value="ECO:0007669"/>
    <property type="project" value="InterPro"/>
</dbReference>
<feature type="compositionally biased region" description="Polar residues" evidence="6">
    <location>
        <begin position="117"/>
        <end position="129"/>
    </location>
</feature>
<dbReference type="InterPro" id="IPR050815">
    <property type="entry name" value="TF_fung"/>
</dbReference>
<dbReference type="AlphaFoldDB" id="A0A1L7XKK2"/>
<dbReference type="OrthoDB" id="3862662at2759"/>
<evidence type="ECO:0000256" key="5">
    <source>
        <dbReference type="ARBA" id="ARBA00023242"/>
    </source>
</evidence>
<keyword evidence="2" id="KW-0479">Metal-binding</keyword>
<dbReference type="CDD" id="cd12148">
    <property type="entry name" value="fungal_TF_MHR"/>
    <property type="match status" value="1"/>
</dbReference>
<evidence type="ECO:0000256" key="1">
    <source>
        <dbReference type="ARBA" id="ARBA00004123"/>
    </source>
</evidence>
<dbReference type="PANTHER" id="PTHR47338">
    <property type="entry name" value="ZN(II)2CYS6 TRANSCRIPTION FACTOR (EUROFUNG)-RELATED"/>
    <property type="match status" value="1"/>
</dbReference>
<dbReference type="InterPro" id="IPR001138">
    <property type="entry name" value="Zn2Cys6_DnaBD"/>
</dbReference>
<evidence type="ECO:0000313" key="8">
    <source>
        <dbReference type="EMBL" id="CZR65569.1"/>
    </source>
</evidence>
<dbReference type="Gene3D" id="4.10.240.10">
    <property type="entry name" value="Zn(2)-C6 fungal-type DNA-binding domain"/>
    <property type="match status" value="1"/>
</dbReference>
<feature type="region of interest" description="Disordered" evidence="6">
    <location>
        <begin position="86"/>
        <end position="166"/>
    </location>
</feature>
<dbReference type="InterPro" id="IPR007219">
    <property type="entry name" value="XnlR_reg_dom"/>
</dbReference>
<dbReference type="SMART" id="SM00906">
    <property type="entry name" value="Fungal_trans"/>
    <property type="match status" value="1"/>
</dbReference>
<accession>A0A1L7XKK2</accession>
<dbReference type="CDD" id="cd00067">
    <property type="entry name" value="GAL4"/>
    <property type="match status" value="1"/>
</dbReference>
<dbReference type="GO" id="GO:0008270">
    <property type="term" value="F:zinc ion binding"/>
    <property type="evidence" value="ECO:0007669"/>
    <property type="project" value="InterPro"/>
</dbReference>
<feature type="compositionally biased region" description="Low complexity" evidence="6">
    <location>
        <begin position="94"/>
        <end position="103"/>
    </location>
</feature>
<dbReference type="Pfam" id="PF00172">
    <property type="entry name" value="Zn_clus"/>
    <property type="match status" value="1"/>
</dbReference>
<feature type="compositionally biased region" description="Polar residues" evidence="6">
    <location>
        <begin position="140"/>
        <end position="157"/>
    </location>
</feature>
<evidence type="ECO:0000256" key="6">
    <source>
        <dbReference type="SAM" id="MobiDB-lite"/>
    </source>
</evidence>
<dbReference type="EMBL" id="FJOG01000031">
    <property type="protein sequence ID" value="CZR65569.1"/>
    <property type="molecule type" value="Genomic_DNA"/>
</dbReference>
<dbReference type="GO" id="GO:0000981">
    <property type="term" value="F:DNA-binding transcription factor activity, RNA polymerase II-specific"/>
    <property type="evidence" value="ECO:0007669"/>
    <property type="project" value="InterPro"/>
</dbReference>
<dbReference type="Pfam" id="PF04082">
    <property type="entry name" value="Fungal_trans"/>
    <property type="match status" value="1"/>
</dbReference>
<dbReference type="SMART" id="SM00066">
    <property type="entry name" value="GAL4"/>
    <property type="match status" value="1"/>
</dbReference>
<keyword evidence="5" id="KW-0539">Nucleus</keyword>
<reference evidence="8 9" key="1">
    <citation type="submission" date="2016-03" db="EMBL/GenBank/DDBJ databases">
        <authorList>
            <person name="Ploux O."/>
        </authorList>
    </citation>
    <scope>NUCLEOTIDE SEQUENCE [LARGE SCALE GENOMIC DNA]</scope>
    <source>
        <strain evidence="8 9">UAMH 11012</strain>
    </source>
</reference>
<comment type="subcellular location">
    <subcellularLocation>
        <location evidence="1">Nucleus</location>
    </subcellularLocation>
</comment>
<dbReference type="PROSITE" id="PS50048">
    <property type="entry name" value="ZN2_CY6_FUNGAL_2"/>
    <property type="match status" value="1"/>
</dbReference>
<evidence type="ECO:0000256" key="4">
    <source>
        <dbReference type="ARBA" id="ARBA00023163"/>
    </source>
</evidence>
<keyword evidence="3" id="KW-0805">Transcription regulation</keyword>
<evidence type="ECO:0000256" key="2">
    <source>
        <dbReference type="ARBA" id="ARBA00022723"/>
    </source>
</evidence>
<gene>
    <name evidence="8" type="ORF">PAC_15469</name>
</gene>
<sequence>MNADRETSRMGTSNGSDIRAALACDRCRRRKIKCDRALPACRTCLETTRSCCSYPVVSQKPGPKPGAPQRRRLRGLNGAVAFNHSSPADLYKDSNSTSNSSFSQANPGPFMFPGQSHLWSPSGKSQDQSARSEEMLIGQDAQQSFPTSLPSPLTTASVAAESERSTSRGLTLSQIIHPSHEPLQHTTCQVDEIDGSDGRPRVGMRSNVCEFFGISMETYTFLLNAYFENMTAFSLFHRPNLDAKLSAISSPVQRHALLASIFSFSARFKDIGRPQNAPQVNIPSQEYFHSLAGRLIDEALRECPDNSPPLCLLQALILNTFQQLINGVRGRAWRSVGTCVRIAYDLQLHLIDRNLQGSTSESPINSNFRLDEERRRAWWTVWEFDVFASTVRRLPTAIDWASNVTWLPVDDEYWFSNSFKKSCHLSPDAALAWKTLEKSRNTSPKAWFIVVNALMRSAHVLSYPQAYPNTNHPRSQQSTRDPIPTVQPSLDVLANSLYCLSAALPSSLTYQGEFLSFSHSGSRTRNSLHEDSAKHSIYIMIQLSRFMIHYYQVFNNTSRHSGIATSSSDPYQNIPAISSLDSIDQAAWNTYLSAASEVITIVRNSSPKHVYYVNPFLASTIWLFAAAQVVSCHFGPALVNRRAAESNLDLLRMNLNAYVSFWEVSSTLQQKLNTLEARLENIRGHSSVAGAQAVMEGRTSRTPTTAFAGQLGDLTSTRGSLHDAASTTQDTTSVEQAEASLGIRNQAIEGDVWPAPGNFLDVESGMVANMPSNLWGWGINELLSYSGSEWVPDS</sequence>
<protein>
    <recommendedName>
        <fullName evidence="7">Zn(2)-C6 fungal-type domain-containing protein</fullName>
    </recommendedName>
</protein>
<proteinExistence type="predicted"/>
<dbReference type="GO" id="GO:0006351">
    <property type="term" value="P:DNA-templated transcription"/>
    <property type="evidence" value="ECO:0007669"/>
    <property type="project" value="InterPro"/>
</dbReference>